<keyword evidence="2" id="KW-0378">Hydrolase</keyword>
<dbReference type="RefSeq" id="WP_381726250.1">
    <property type="nucleotide sequence ID" value="NZ_JBHVBU010000021.1"/>
</dbReference>
<proteinExistence type="predicted"/>
<name>A0ABW6JGA3_STRCE</name>
<keyword evidence="2" id="KW-0540">Nuclease</keyword>
<gene>
    <name evidence="2" type="ORF">ACFU0X_10410</name>
</gene>
<evidence type="ECO:0000313" key="2">
    <source>
        <dbReference type="EMBL" id="MFE7963450.1"/>
    </source>
</evidence>
<reference evidence="2 3" key="1">
    <citation type="submission" date="2024-09" db="EMBL/GenBank/DDBJ databases">
        <title>The Natural Products Discovery Center: Release of the First 8490 Sequenced Strains for Exploring Actinobacteria Biosynthetic Diversity.</title>
        <authorList>
            <person name="Kalkreuter E."/>
            <person name="Kautsar S.A."/>
            <person name="Yang D."/>
            <person name="Bader C.D."/>
            <person name="Teijaro C.N."/>
            <person name="Fluegel L."/>
            <person name="Davis C.M."/>
            <person name="Simpson J.R."/>
            <person name="Lauterbach L."/>
            <person name="Steele A.D."/>
            <person name="Gui C."/>
            <person name="Meng S."/>
            <person name="Li G."/>
            <person name="Viehrig K."/>
            <person name="Ye F."/>
            <person name="Su P."/>
            <person name="Kiefer A.F."/>
            <person name="Nichols A."/>
            <person name="Cepeda A.J."/>
            <person name="Yan W."/>
            <person name="Fan B."/>
            <person name="Jiang Y."/>
            <person name="Adhikari A."/>
            <person name="Zheng C.-J."/>
            <person name="Schuster L."/>
            <person name="Cowan T.M."/>
            <person name="Smanski M.J."/>
            <person name="Chevrette M.G."/>
            <person name="De Carvalho L.P.S."/>
            <person name="Shen B."/>
        </authorList>
    </citation>
    <scope>NUCLEOTIDE SEQUENCE [LARGE SCALE GENOMIC DNA]</scope>
    <source>
        <strain evidence="2 3">NPDC057399</strain>
    </source>
</reference>
<dbReference type="Pfam" id="PF07510">
    <property type="entry name" value="GmrSD_C"/>
    <property type="match status" value="1"/>
</dbReference>
<dbReference type="PANTHER" id="PTHR24094">
    <property type="entry name" value="SECRETED PROTEIN"/>
    <property type="match status" value="1"/>
</dbReference>
<dbReference type="EMBL" id="JBHVBU010000021">
    <property type="protein sequence ID" value="MFE7963450.1"/>
    <property type="molecule type" value="Genomic_DNA"/>
</dbReference>
<evidence type="ECO:0000259" key="1">
    <source>
        <dbReference type="Pfam" id="PF07510"/>
    </source>
</evidence>
<dbReference type="PANTHER" id="PTHR24094:SF15">
    <property type="entry name" value="AMP-DEPENDENT SYNTHETASE_LIGASE DOMAIN-CONTAINING PROTEIN-RELATED"/>
    <property type="match status" value="1"/>
</dbReference>
<keyword evidence="2" id="KW-0255">Endonuclease</keyword>
<feature type="domain" description="GmrSD restriction endonucleases C-terminal" evidence="1">
    <location>
        <begin position="129"/>
        <end position="223"/>
    </location>
</feature>
<evidence type="ECO:0000313" key="3">
    <source>
        <dbReference type="Proteomes" id="UP001600650"/>
    </source>
</evidence>
<dbReference type="InterPro" id="IPR011089">
    <property type="entry name" value="GmrSD_C"/>
</dbReference>
<accession>A0ABW6JGA3</accession>
<keyword evidence="3" id="KW-1185">Reference proteome</keyword>
<comment type="caution">
    <text evidence="2">The sequence shown here is derived from an EMBL/GenBank/DDBJ whole genome shotgun (WGS) entry which is preliminary data.</text>
</comment>
<organism evidence="2 3">
    <name type="scientific">Streptomyces cellulosae</name>
    <dbReference type="NCBI Taxonomy" id="1968"/>
    <lineage>
        <taxon>Bacteria</taxon>
        <taxon>Bacillati</taxon>
        <taxon>Actinomycetota</taxon>
        <taxon>Actinomycetes</taxon>
        <taxon>Kitasatosporales</taxon>
        <taxon>Streptomycetaceae</taxon>
        <taxon>Streptomyces</taxon>
    </lineage>
</organism>
<dbReference type="Proteomes" id="UP001600650">
    <property type="component" value="Unassembled WGS sequence"/>
</dbReference>
<sequence length="242" mass="26535">MRPWKTFRTAGTALLALILVAVVWTRSEREEAVSRAGERMVPAGPAAVESGTVPFAEAVERLTVAAESEGKPYERERFRLYQDVDGDGCDARREVLITQAVTPPSVRQPGCELSGGEWVSPYDGKRSTDPGELQIDHVVALKEAWESGAWEWESARLVEYGSFLEDPGHLVAVSGESNSAKGHADPAEWLPSNEAYVCRYLADWVGVKLRWGLSADEREMRVLRSFAEAGSGECGREPVRGG</sequence>
<protein>
    <submittedName>
        <fullName evidence="2">HNH endonuclease family protein</fullName>
    </submittedName>
</protein>
<dbReference type="GO" id="GO:0004519">
    <property type="term" value="F:endonuclease activity"/>
    <property type="evidence" value="ECO:0007669"/>
    <property type="project" value="UniProtKB-KW"/>
</dbReference>